<organism evidence="2 3">
    <name type="scientific">Prolixibacter denitrificans</name>
    <dbReference type="NCBI Taxonomy" id="1541063"/>
    <lineage>
        <taxon>Bacteria</taxon>
        <taxon>Pseudomonadati</taxon>
        <taxon>Bacteroidota</taxon>
        <taxon>Bacteroidia</taxon>
        <taxon>Marinilabiliales</taxon>
        <taxon>Prolixibacteraceae</taxon>
        <taxon>Prolixibacter</taxon>
    </lineage>
</organism>
<evidence type="ECO:0000313" key="3">
    <source>
        <dbReference type="Proteomes" id="UP000240621"/>
    </source>
</evidence>
<protein>
    <recommendedName>
        <fullName evidence="4">Tetratricopeptide repeat protein</fullName>
    </recommendedName>
</protein>
<proteinExistence type="predicted"/>
<gene>
    <name evidence="2" type="ORF">CLV93_11365</name>
</gene>
<sequence length="344" mass="38508">MKTCRFILAIMASALIFASCTTTQSVPIEVLKSGKVNLPAQKRNLAFLARNFKYEVDTLGNYFSYNYKLKKAPEKENEGLDSLAVQSALSSLQKKLLATGRYDTIVTYPFNAIRPHRGKHVLPLSPGFVTKVCEESHVDGLVALEMLSYFYSKTTPGMRDDSGESSVKINALWALYLPGKEKPVDHFRYTDQLVWDRYNQDGVLDLSKKNPDRTAAVEMAAQIAGEQYARHMGPFWATANRTIVTPSGDEWRKATQMAQHNQWEEAAVIWNKLASVPNNRNSGIAELNLAVAAEMLNQIDLAVSWASKAVKLMDGKRYGPVAGQYLAILMARQKQISRLNQQIK</sequence>
<feature type="signal peptide" evidence="1">
    <location>
        <begin position="1"/>
        <end position="18"/>
    </location>
</feature>
<keyword evidence="1" id="KW-0732">Signal</keyword>
<accession>A0A2P8C735</accession>
<name>A0A2P8C735_9BACT</name>
<dbReference type="EMBL" id="PYGC01000013">
    <property type="protein sequence ID" value="PSK80771.1"/>
    <property type="molecule type" value="Genomic_DNA"/>
</dbReference>
<dbReference type="Proteomes" id="UP000240621">
    <property type="component" value="Unassembled WGS sequence"/>
</dbReference>
<dbReference type="Pfam" id="PF19867">
    <property type="entry name" value="DUF6340"/>
    <property type="match status" value="1"/>
</dbReference>
<comment type="caution">
    <text evidence="2">The sequence shown here is derived from an EMBL/GenBank/DDBJ whole genome shotgun (WGS) entry which is preliminary data.</text>
</comment>
<feature type="chain" id="PRO_5015200826" description="Tetratricopeptide repeat protein" evidence="1">
    <location>
        <begin position="19"/>
        <end position="344"/>
    </location>
</feature>
<dbReference type="PROSITE" id="PS51257">
    <property type="entry name" value="PROKAR_LIPOPROTEIN"/>
    <property type="match status" value="1"/>
</dbReference>
<evidence type="ECO:0000256" key="1">
    <source>
        <dbReference type="SAM" id="SignalP"/>
    </source>
</evidence>
<dbReference type="RefSeq" id="WP_146142076.1">
    <property type="nucleotide sequence ID" value="NZ_BLAU01000001.1"/>
</dbReference>
<reference evidence="2 3" key="1">
    <citation type="submission" date="2018-03" db="EMBL/GenBank/DDBJ databases">
        <title>Genomic Encyclopedia of Archaeal and Bacterial Type Strains, Phase II (KMG-II): from individual species to whole genera.</title>
        <authorList>
            <person name="Goeker M."/>
        </authorList>
    </citation>
    <scope>NUCLEOTIDE SEQUENCE [LARGE SCALE GENOMIC DNA]</scope>
    <source>
        <strain evidence="2 3">DSM 27267</strain>
    </source>
</reference>
<evidence type="ECO:0008006" key="4">
    <source>
        <dbReference type="Google" id="ProtNLM"/>
    </source>
</evidence>
<dbReference type="AlphaFoldDB" id="A0A2P8C735"/>
<evidence type="ECO:0000313" key="2">
    <source>
        <dbReference type="EMBL" id="PSK80771.1"/>
    </source>
</evidence>
<dbReference type="InterPro" id="IPR045921">
    <property type="entry name" value="DUF6340"/>
</dbReference>
<dbReference type="OrthoDB" id="1115705at2"/>